<dbReference type="InterPro" id="IPR029058">
    <property type="entry name" value="AB_hydrolase_fold"/>
</dbReference>
<dbReference type="EMBL" id="BAABFB010000063">
    <property type="protein sequence ID" value="GAA4485551.1"/>
    <property type="molecule type" value="Genomic_DNA"/>
</dbReference>
<dbReference type="PANTHER" id="PTHR37017:SF11">
    <property type="entry name" value="ESTERASE_LIPASE_THIOESTERASE DOMAIN-CONTAINING PROTEIN"/>
    <property type="match status" value="1"/>
</dbReference>
<dbReference type="PANTHER" id="PTHR37017">
    <property type="entry name" value="AB HYDROLASE-1 DOMAIN-CONTAINING PROTEIN-RELATED"/>
    <property type="match status" value="1"/>
</dbReference>
<name>A0ABP8PDS9_9NOCA</name>
<evidence type="ECO:0000313" key="2">
    <source>
        <dbReference type="EMBL" id="GAA4485551.1"/>
    </source>
</evidence>
<dbReference type="SUPFAM" id="SSF53474">
    <property type="entry name" value="alpha/beta-Hydrolases"/>
    <property type="match status" value="1"/>
</dbReference>
<dbReference type="Gene3D" id="3.40.50.1820">
    <property type="entry name" value="alpha/beta hydrolase"/>
    <property type="match status" value="1"/>
</dbReference>
<gene>
    <name evidence="2" type="ORF">GCM10023094_40520</name>
</gene>
<dbReference type="GO" id="GO:0016787">
    <property type="term" value="F:hydrolase activity"/>
    <property type="evidence" value="ECO:0007669"/>
    <property type="project" value="UniProtKB-KW"/>
</dbReference>
<comment type="caution">
    <text evidence="2">The sequence shown here is derived from an EMBL/GenBank/DDBJ whole genome shotgun (WGS) entry which is preliminary data.</text>
</comment>
<reference evidence="3" key="1">
    <citation type="journal article" date="2019" name="Int. J. Syst. Evol. Microbiol.">
        <title>The Global Catalogue of Microorganisms (GCM) 10K type strain sequencing project: providing services to taxonomists for standard genome sequencing and annotation.</title>
        <authorList>
            <consortium name="The Broad Institute Genomics Platform"/>
            <consortium name="The Broad Institute Genome Sequencing Center for Infectious Disease"/>
            <person name="Wu L."/>
            <person name="Ma J."/>
        </authorList>
    </citation>
    <scope>NUCLEOTIDE SEQUENCE [LARGE SCALE GENOMIC DNA]</scope>
    <source>
        <strain evidence="3">JCM 32206</strain>
    </source>
</reference>
<sequence>MRGMATYVLVHGAGSDSSYWQFVAPMLRDRGHDVVAPDLPVDDDTAGLVQYADRVVDAAAGRRDVVLVAQSMAGLLVPLVCTRIPVDLVVLVAAMVPAEGESPGDWWAGTGHRQARRDLDLREGRDPDAEFDPVTTFLHDLPADALAVALAGGARSQSNTPFERPLPLPAWPDVPTRFLLCLRDRFLPAEFQRRLVRERLGIEPDEIDCGHLPALARPAELVERLETYAARTT</sequence>
<keyword evidence="3" id="KW-1185">Reference proteome</keyword>
<evidence type="ECO:0000259" key="1">
    <source>
        <dbReference type="Pfam" id="PF12697"/>
    </source>
</evidence>
<protein>
    <submittedName>
        <fullName evidence="2">Alpha/beta fold hydrolase</fullName>
    </submittedName>
</protein>
<keyword evidence="2" id="KW-0378">Hydrolase</keyword>
<dbReference type="Proteomes" id="UP001501183">
    <property type="component" value="Unassembled WGS sequence"/>
</dbReference>
<dbReference type="InterPro" id="IPR000073">
    <property type="entry name" value="AB_hydrolase_1"/>
</dbReference>
<organism evidence="2 3">
    <name type="scientific">Rhodococcus olei</name>
    <dbReference type="NCBI Taxonomy" id="2161675"/>
    <lineage>
        <taxon>Bacteria</taxon>
        <taxon>Bacillati</taxon>
        <taxon>Actinomycetota</taxon>
        <taxon>Actinomycetes</taxon>
        <taxon>Mycobacteriales</taxon>
        <taxon>Nocardiaceae</taxon>
        <taxon>Rhodococcus</taxon>
    </lineage>
</organism>
<proteinExistence type="predicted"/>
<accession>A0ABP8PDS9</accession>
<dbReference type="InterPro" id="IPR052897">
    <property type="entry name" value="Sec-Metab_Biosynth_Hydrolase"/>
</dbReference>
<dbReference type="Pfam" id="PF12697">
    <property type="entry name" value="Abhydrolase_6"/>
    <property type="match status" value="1"/>
</dbReference>
<evidence type="ECO:0000313" key="3">
    <source>
        <dbReference type="Proteomes" id="UP001501183"/>
    </source>
</evidence>
<feature type="domain" description="AB hydrolase-1" evidence="1">
    <location>
        <begin position="8"/>
        <end position="223"/>
    </location>
</feature>